<accession>A0A2P2K4J4</accession>
<organism evidence="1">
    <name type="scientific">Rhizophora mucronata</name>
    <name type="common">Asiatic mangrove</name>
    <dbReference type="NCBI Taxonomy" id="61149"/>
    <lineage>
        <taxon>Eukaryota</taxon>
        <taxon>Viridiplantae</taxon>
        <taxon>Streptophyta</taxon>
        <taxon>Embryophyta</taxon>
        <taxon>Tracheophyta</taxon>
        <taxon>Spermatophyta</taxon>
        <taxon>Magnoliopsida</taxon>
        <taxon>eudicotyledons</taxon>
        <taxon>Gunneridae</taxon>
        <taxon>Pentapetalae</taxon>
        <taxon>rosids</taxon>
        <taxon>fabids</taxon>
        <taxon>Malpighiales</taxon>
        <taxon>Rhizophoraceae</taxon>
        <taxon>Rhizophora</taxon>
    </lineage>
</organism>
<protein>
    <submittedName>
        <fullName evidence="1">Uncharacterized protein</fullName>
    </submittedName>
</protein>
<proteinExistence type="predicted"/>
<name>A0A2P2K4J4_RHIMU</name>
<evidence type="ECO:0000313" key="1">
    <source>
        <dbReference type="EMBL" id="MBX00645.1"/>
    </source>
</evidence>
<reference evidence="1" key="1">
    <citation type="submission" date="2018-02" db="EMBL/GenBank/DDBJ databases">
        <title>Rhizophora mucronata_Transcriptome.</title>
        <authorList>
            <person name="Meera S.P."/>
            <person name="Sreeshan A."/>
            <person name="Augustine A."/>
        </authorList>
    </citation>
    <scope>NUCLEOTIDE SEQUENCE</scope>
    <source>
        <tissue evidence="1">Leaf</tissue>
    </source>
</reference>
<sequence length="44" mass="5037">MLLVGYGIWKDEATVKSMSRFGDRRLEPWTTICSNSCVKNRLSS</sequence>
<dbReference type="AlphaFoldDB" id="A0A2P2K4J4"/>
<dbReference type="EMBL" id="GGEC01020161">
    <property type="protein sequence ID" value="MBX00645.1"/>
    <property type="molecule type" value="Transcribed_RNA"/>
</dbReference>